<proteinExistence type="predicted"/>
<dbReference type="GO" id="GO:0000922">
    <property type="term" value="C:spindle pole"/>
    <property type="evidence" value="ECO:0007669"/>
    <property type="project" value="TreeGrafter"/>
</dbReference>
<dbReference type="PANTHER" id="PTHR31477:SF1">
    <property type="entry name" value="CENTROSOMAL PROTEIN OF 44 KDA"/>
    <property type="match status" value="1"/>
</dbReference>
<evidence type="ECO:0000313" key="2">
    <source>
        <dbReference type="EMBL" id="KAG0569583.1"/>
    </source>
</evidence>
<keyword evidence="3" id="KW-1185">Reference proteome</keyword>
<dbReference type="InterPro" id="IPR033603">
    <property type="entry name" value="CEP44"/>
</dbReference>
<accession>A0A8T0HDI3</accession>
<dbReference type="Proteomes" id="UP000822688">
    <property type="component" value="Chromosome 6"/>
</dbReference>
<dbReference type="EMBL" id="CM026427">
    <property type="protein sequence ID" value="KAG0569583.1"/>
    <property type="molecule type" value="Genomic_DNA"/>
</dbReference>
<gene>
    <name evidence="2" type="ORF">KC19_6G100800</name>
</gene>
<name>A0A8T0HDI3_CERPU</name>
<comment type="caution">
    <text evidence="2">The sequence shown here is derived from an EMBL/GenBank/DDBJ whole genome shotgun (WGS) entry which is preliminary data.</text>
</comment>
<protein>
    <submittedName>
        <fullName evidence="2">Uncharacterized protein</fullName>
    </submittedName>
</protein>
<sequence length="451" mass="51499">MCKRKHNDLLRIVRNTQKLKPRECQTKAFGRILHHSQRRPIIRNKHLSSKFDRRCELDLLPDAKCREICSRTACLENSWVVPEEGRTHLSDVVNSEDHIRASFERVKEHGLRVLTRSKDRNVDERCHMRHSDSRPIAKFLSTRTAEMGAQMIHRELGSRSTSPDLGLQERDHDPELGTSPMRSPDAIHPKQGNISCDDYPSVCPTTSTPEEDSDTRRSRDRTNSEFSKDRNVKSANKHSHNHNMEPVEEAIGSKNAGSQTQTPTMLDPHDHLHDDPLSGYSSAPEDVVRQKVPTHTKAEDLPQAVWQKIMDLSGKVDSCFCSLDNKIAHSFNSLDEKLEMKFKYLDEGVTNTRETLQDKLSVLEYRIVQLERTTQISPMSFQSQVTYSDDSHPIRDITNTFNTIDNRSVQGSSGLLSEPVSTTGLLAANTQDFIANVRARYHQTKEMLYHK</sequence>
<evidence type="ECO:0000313" key="3">
    <source>
        <dbReference type="Proteomes" id="UP000822688"/>
    </source>
</evidence>
<evidence type="ECO:0000256" key="1">
    <source>
        <dbReference type="SAM" id="MobiDB-lite"/>
    </source>
</evidence>
<dbReference type="PANTHER" id="PTHR31477">
    <property type="entry name" value="CENTROSOMAL PROTEIN OF 44 KDA"/>
    <property type="match status" value="1"/>
</dbReference>
<organism evidence="2 3">
    <name type="scientific">Ceratodon purpureus</name>
    <name type="common">Fire moss</name>
    <name type="synonym">Dicranum purpureum</name>
    <dbReference type="NCBI Taxonomy" id="3225"/>
    <lineage>
        <taxon>Eukaryota</taxon>
        <taxon>Viridiplantae</taxon>
        <taxon>Streptophyta</taxon>
        <taxon>Embryophyta</taxon>
        <taxon>Bryophyta</taxon>
        <taxon>Bryophytina</taxon>
        <taxon>Bryopsida</taxon>
        <taxon>Dicranidae</taxon>
        <taxon>Pseudoditrichales</taxon>
        <taxon>Ditrichaceae</taxon>
        <taxon>Ceratodon</taxon>
    </lineage>
</organism>
<feature type="compositionally biased region" description="Basic and acidic residues" evidence="1">
    <location>
        <begin position="214"/>
        <end position="232"/>
    </location>
</feature>
<reference evidence="2 3" key="1">
    <citation type="submission" date="2020-06" db="EMBL/GenBank/DDBJ databases">
        <title>WGS assembly of Ceratodon purpureus strain R40.</title>
        <authorList>
            <person name="Carey S.B."/>
            <person name="Jenkins J."/>
            <person name="Shu S."/>
            <person name="Lovell J.T."/>
            <person name="Sreedasyam A."/>
            <person name="Maumus F."/>
            <person name="Tiley G.P."/>
            <person name="Fernandez-Pozo N."/>
            <person name="Barry K."/>
            <person name="Chen C."/>
            <person name="Wang M."/>
            <person name="Lipzen A."/>
            <person name="Daum C."/>
            <person name="Saski C.A."/>
            <person name="Payton A.C."/>
            <person name="Mcbreen J.C."/>
            <person name="Conrad R.E."/>
            <person name="Kollar L.M."/>
            <person name="Olsson S."/>
            <person name="Huttunen S."/>
            <person name="Landis J.B."/>
            <person name="Wickett N.J."/>
            <person name="Johnson M.G."/>
            <person name="Rensing S.A."/>
            <person name="Grimwood J."/>
            <person name="Schmutz J."/>
            <person name="Mcdaniel S.F."/>
        </authorList>
    </citation>
    <scope>NUCLEOTIDE SEQUENCE [LARGE SCALE GENOMIC DNA]</scope>
    <source>
        <strain evidence="2 3">R40</strain>
    </source>
</reference>
<dbReference type="AlphaFoldDB" id="A0A8T0HDI3"/>
<feature type="region of interest" description="Disordered" evidence="1">
    <location>
        <begin position="154"/>
        <end position="244"/>
    </location>
</feature>